<name>A0A7A6JMQ4_ECOLX</name>
<comment type="caution">
    <text evidence="1">The sequence shown here is derived from an EMBL/GenBank/DDBJ whole genome shotgun (WGS) entry which is preliminary data.</text>
</comment>
<reference evidence="1" key="1">
    <citation type="journal article" date="2018" name="Genome Biol.">
        <title>SKESA: strategic k-mer extension for scrupulous assemblies.</title>
        <authorList>
            <person name="Souvorov A."/>
            <person name="Agarwala R."/>
            <person name="Lipman D.J."/>
        </authorList>
    </citation>
    <scope>NUCLEOTIDE SEQUENCE [LARGE SCALE GENOMIC DNA]</scope>
    <source>
        <strain evidence="1">EC00618</strain>
    </source>
</reference>
<gene>
    <name evidence="1" type="ORF">HL563_05580</name>
</gene>
<accession>A0A7A6JMQ4</accession>
<organism evidence="1">
    <name type="scientific">Escherichia coli</name>
    <dbReference type="NCBI Taxonomy" id="562"/>
    <lineage>
        <taxon>Bacteria</taxon>
        <taxon>Pseudomonadati</taxon>
        <taxon>Pseudomonadota</taxon>
        <taxon>Gammaproteobacteria</taxon>
        <taxon>Enterobacterales</taxon>
        <taxon>Enterobacteriaceae</taxon>
        <taxon>Escherichia</taxon>
    </lineage>
</organism>
<dbReference type="EMBL" id="DABGYN010000004">
    <property type="protein sequence ID" value="HAJ0833219.1"/>
    <property type="molecule type" value="Genomic_DNA"/>
</dbReference>
<sequence>MTGKLRFEVNDNQGCFIFPETWFGSLLDEFEELIDAYGNDSNLLIVFYVQIMPDDFVMQLHRF</sequence>
<evidence type="ECO:0000313" key="1">
    <source>
        <dbReference type="EMBL" id="HAJ0833219.1"/>
    </source>
</evidence>
<evidence type="ECO:0008006" key="2">
    <source>
        <dbReference type="Google" id="ProtNLM"/>
    </source>
</evidence>
<proteinExistence type="predicted"/>
<reference evidence="1" key="2">
    <citation type="submission" date="2019-09" db="EMBL/GenBank/DDBJ databases">
        <authorList>
            <consortium name="NCBI Pathogen Detection Project"/>
        </authorList>
    </citation>
    <scope>NUCLEOTIDE SEQUENCE</scope>
    <source>
        <strain evidence="1">EC00618</strain>
    </source>
</reference>
<dbReference type="AlphaFoldDB" id="A0A7A6JMQ4"/>
<protein>
    <recommendedName>
        <fullName evidence="2">ShiA-like protein</fullName>
    </recommendedName>
</protein>